<dbReference type="Gene3D" id="3.40.190.10">
    <property type="entry name" value="Periplasmic binding protein-like II"/>
    <property type="match status" value="2"/>
</dbReference>
<feature type="signal peptide" evidence="3">
    <location>
        <begin position="1"/>
        <end position="17"/>
    </location>
</feature>
<accession>A0ABU7G3Z9</accession>
<comment type="caution">
    <text evidence="5">The sequence shown here is derived from an EMBL/GenBank/DDBJ whole genome shotgun (WGS) entry which is preliminary data.</text>
</comment>
<evidence type="ECO:0000259" key="4">
    <source>
        <dbReference type="Pfam" id="PF00497"/>
    </source>
</evidence>
<reference evidence="5 6" key="2">
    <citation type="submission" date="2023-12" db="EMBL/GenBank/DDBJ databases">
        <authorList>
            <consortium name="Cladostephus spongiosus"/>
            <person name="Lorente B."/>
            <person name="Cabral C."/>
            <person name="Frias J."/>
            <person name="Faria J."/>
            <person name="Toubarro D."/>
        </authorList>
    </citation>
    <scope>NUCLEOTIDE SEQUENCE [LARGE SCALE GENOMIC DNA]</scope>
    <source>
        <strain evidence="5 6">ZMCS4</strain>
    </source>
</reference>
<evidence type="ECO:0000256" key="1">
    <source>
        <dbReference type="ARBA" id="ARBA00010333"/>
    </source>
</evidence>
<organism evidence="5 6">
    <name type="scientific">Agarivorans aestuarii</name>
    <dbReference type="NCBI Taxonomy" id="1563703"/>
    <lineage>
        <taxon>Bacteria</taxon>
        <taxon>Pseudomonadati</taxon>
        <taxon>Pseudomonadota</taxon>
        <taxon>Gammaproteobacteria</taxon>
        <taxon>Alteromonadales</taxon>
        <taxon>Alteromonadaceae</taxon>
        <taxon>Agarivorans</taxon>
    </lineage>
</organism>
<dbReference type="PANTHER" id="PTHR35936">
    <property type="entry name" value="MEMBRANE-BOUND LYTIC MUREIN TRANSGLYCOSYLASE F"/>
    <property type="match status" value="1"/>
</dbReference>
<proteinExistence type="inferred from homology"/>
<evidence type="ECO:0000256" key="3">
    <source>
        <dbReference type="SAM" id="SignalP"/>
    </source>
</evidence>
<dbReference type="InterPro" id="IPR001638">
    <property type="entry name" value="Solute-binding_3/MltF_N"/>
</dbReference>
<dbReference type="RefSeq" id="WP_329775302.1">
    <property type="nucleotide sequence ID" value="NZ_JAYDYW010000006.1"/>
</dbReference>
<keyword evidence="6" id="KW-1185">Reference proteome</keyword>
<dbReference type="SUPFAM" id="SSF53850">
    <property type="entry name" value="Periplasmic binding protein-like II"/>
    <property type="match status" value="1"/>
</dbReference>
<evidence type="ECO:0000313" key="5">
    <source>
        <dbReference type="EMBL" id="MEE1674129.1"/>
    </source>
</evidence>
<protein>
    <submittedName>
        <fullName evidence="5">Transporter substrate-binding domain-containing protein</fullName>
    </submittedName>
</protein>
<evidence type="ECO:0000256" key="2">
    <source>
        <dbReference type="ARBA" id="ARBA00022729"/>
    </source>
</evidence>
<evidence type="ECO:0000313" key="6">
    <source>
        <dbReference type="Proteomes" id="UP001310248"/>
    </source>
</evidence>
<dbReference type="Proteomes" id="UP001310248">
    <property type="component" value="Unassembled WGS sequence"/>
</dbReference>
<gene>
    <name evidence="5" type="ORF">SNR37_003561</name>
</gene>
<feature type="chain" id="PRO_5047220628" evidence="3">
    <location>
        <begin position="18"/>
        <end position="240"/>
    </location>
</feature>
<dbReference type="EMBL" id="JAYDYW010000006">
    <property type="protein sequence ID" value="MEE1674129.1"/>
    <property type="molecule type" value="Genomic_DNA"/>
</dbReference>
<reference evidence="6" key="1">
    <citation type="submission" date="2023-07" db="EMBL/GenBank/DDBJ databases">
        <title>Draft genome sequence of Agarivorans aestuarii strain ZMCS4, a CAZymes producing bacteria isolated from the marine brown algae Clodostephus spongiosus.</title>
        <authorList>
            <person name="Lorente B."/>
            <person name="Cabral C."/>
            <person name="Frias J."/>
            <person name="Faria J."/>
            <person name="Toubarro D."/>
        </authorList>
    </citation>
    <scope>NUCLEOTIDE SEQUENCE [LARGE SCALE GENOMIC DNA]</scope>
    <source>
        <strain evidence="6">ZMCS4</strain>
    </source>
</reference>
<name>A0ABU7G3Z9_9ALTE</name>
<dbReference type="Pfam" id="PF00497">
    <property type="entry name" value="SBP_bac_3"/>
    <property type="match status" value="1"/>
</dbReference>
<feature type="domain" description="Solute-binding protein family 3/N-terminal" evidence="4">
    <location>
        <begin position="42"/>
        <end position="229"/>
    </location>
</feature>
<dbReference type="PANTHER" id="PTHR35936:SF17">
    <property type="entry name" value="ARGININE-BINDING EXTRACELLULAR PROTEIN ARTP"/>
    <property type="match status" value="1"/>
</dbReference>
<keyword evidence="2 3" id="KW-0732">Signal</keyword>
<comment type="similarity">
    <text evidence="1">Belongs to the bacterial solute-binding protein 3 family.</text>
</comment>
<sequence>MKLFLLVALLFCWPVHAKPQSDLPTLYFTNLPNNFTASIGAEVVKVAYQKLGIQVEFVDMPTKRALVQSNEGKVDGEIHRIWSIVDSYPNLIRVPTPINYVDQVVFSSIQNVDIKQCADLAPYSVGIVRGVKHAEECTRDLPLQRVFNTDVRMMALLSAQKIDFAVSSWVNGMWLRKSMNIDNVHVVGPPISRQLLYHYVHKKHADLVDKIDAVFQDMQESGELELVRKQVINELLKNAH</sequence>